<dbReference type="EMBL" id="JABTDW010000001">
    <property type="protein sequence ID" value="NSB14525.1"/>
    <property type="molecule type" value="Genomic_DNA"/>
</dbReference>
<protein>
    <submittedName>
        <fullName evidence="1">Uncharacterized protein</fullName>
    </submittedName>
</protein>
<comment type="caution">
    <text evidence="1">The sequence shown here is derived from an EMBL/GenBank/DDBJ whole genome shotgun (WGS) entry which is preliminary data.</text>
</comment>
<proteinExistence type="predicted"/>
<name>A0AAE5LQ57_CLOBE</name>
<sequence length="151" mass="17797">MKMGFKQYTNDEFYKLLENYIPSLGKLNLMPRFIIMNIDRIRTEAEKSNFNIKYGNVGCTDDYDFEEHYNDDEMIDLIFNECSYVGDIIVLENSNIGSYPFECNFTDLKGELKKLPMPIFDIGDVVIIWTSRRIITLFHHTGYFAHIFCDI</sequence>
<reference evidence="1" key="1">
    <citation type="submission" date="2020-06" db="EMBL/GenBank/DDBJ databases">
        <title>Genomic insights into acetone-butanol-ethanol (ABE) fermentation by sequencing solventogenic clostridia strains.</title>
        <authorList>
            <person name="Brown S."/>
        </authorList>
    </citation>
    <scope>NUCLEOTIDE SEQUENCE</scope>
    <source>
        <strain evidence="1">DJ123</strain>
    </source>
</reference>
<evidence type="ECO:0000313" key="1">
    <source>
        <dbReference type="EMBL" id="NSB14525.1"/>
    </source>
</evidence>
<organism evidence="1 2">
    <name type="scientific">Clostridium beijerinckii</name>
    <name type="common">Clostridium MP</name>
    <dbReference type="NCBI Taxonomy" id="1520"/>
    <lineage>
        <taxon>Bacteria</taxon>
        <taxon>Bacillati</taxon>
        <taxon>Bacillota</taxon>
        <taxon>Clostridia</taxon>
        <taxon>Eubacteriales</taxon>
        <taxon>Clostridiaceae</taxon>
        <taxon>Clostridium</taxon>
    </lineage>
</organism>
<gene>
    <name evidence="1" type="ORF">BCD95_002784</name>
</gene>
<accession>A0AAE5LQ57</accession>
<dbReference type="Proteomes" id="UP000822184">
    <property type="component" value="Unassembled WGS sequence"/>
</dbReference>
<dbReference type="RefSeq" id="WP_077855606.1">
    <property type="nucleotide sequence ID" value="NZ_JABTDW010000001.1"/>
</dbReference>
<evidence type="ECO:0000313" key="2">
    <source>
        <dbReference type="Proteomes" id="UP000822184"/>
    </source>
</evidence>
<dbReference type="AlphaFoldDB" id="A0AAE5LQ57"/>